<dbReference type="GO" id="GO:0005886">
    <property type="term" value="C:plasma membrane"/>
    <property type="evidence" value="ECO:0007669"/>
    <property type="project" value="UniProtKB-SubCell"/>
</dbReference>
<feature type="domain" description="ABC3 transporter permease C-terminal" evidence="8">
    <location>
        <begin position="670"/>
        <end position="782"/>
    </location>
</feature>
<comment type="similarity">
    <text evidence="6">Belongs to the ABC-4 integral membrane protein family.</text>
</comment>
<name>A0A919KDV2_9ACTN</name>
<feature type="transmembrane region" description="Helical" evidence="7">
    <location>
        <begin position="433"/>
        <end position="453"/>
    </location>
</feature>
<evidence type="ECO:0000256" key="2">
    <source>
        <dbReference type="ARBA" id="ARBA00022475"/>
    </source>
</evidence>
<dbReference type="GO" id="GO:0022857">
    <property type="term" value="F:transmembrane transporter activity"/>
    <property type="evidence" value="ECO:0007669"/>
    <property type="project" value="TreeGrafter"/>
</dbReference>
<dbReference type="PANTHER" id="PTHR30572">
    <property type="entry name" value="MEMBRANE COMPONENT OF TRANSPORTER-RELATED"/>
    <property type="match status" value="1"/>
</dbReference>
<feature type="transmembrane region" description="Helical" evidence="7">
    <location>
        <begin position="665"/>
        <end position="692"/>
    </location>
</feature>
<protein>
    <recommendedName>
        <fullName evidence="8">ABC3 transporter permease C-terminal domain-containing protein</fullName>
    </recommendedName>
</protein>
<dbReference type="InterPro" id="IPR003838">
    <property type="entry name" value="ABC3_permease_C"/>
</dbReference>
<dbReference type="Proteomes" id="UP000629619">
    <property type="component" value="Unassembled WGS sequence"/>
</dbReference>
<reference evidence="9" key="1">
    <citation type="submission" date="2021-01" db="EMBL/GenBank/DDBJ databases">
        <title>Whole genome shotgun sequence of Actinoplanes siamensis NBRC 109076.</title>
        <authorList>
            <person name="Komaki H."/>
            <person name="Tamura T."/>
        </authorList>
    </citation>
    <scope>NUCLEOTIDE SEQUENCE</scope>
    <source>
        <strain evidence="9">NBRC 109076</strain>
    </source>
</reference>
<evidence type="ECO:0000259" key="8">
    <source>
        <dbReference type="Pfam" id="PF02687"/>
    </source>
</evidence>
<comment type="subcellular location">
    <subcellularLocation>
        <location evidence="1">Cell membrane</location>
        <topology evidence="1">Multi-pass membrane protein</topology>
    </subcellularLocation>
</comment>
<feature type="transmembrane region" description="Helical" evidence="7">
    <location>
        <begin position="401"/>
        <end position="421"/>
    </location>
</feature>
<keyword evidence="4 7" id="KW-1133">Transmembrane helix</keyword>
<evidence type="ECO:0000313" key="9">
    <source>
        <dbReference type="EMBL" id="GIF03272.1"/>
    </source>
</evidence>
<dbReference type="Pfam" id="PF02687">
    <property type="entry name" value="FtsX"/>
    <property type="match status" value="2"/>
</dbReference>
<gene>
    <name evidence="9" type="ORF">Asi03nite_08100</name>
</gene>
<dbReference type="AlphaFoldDB" id="A0A919KDV2"/>
<sequence length="788" mass="79748">MTAWAMVRHRFASFAGTFVAIALGVAVVAGSVTLYLSSRPQPPERYRASPVMVQAPSVGINDYGEPEIRSWTPDELAEVSGRLEQDPRITAAIPDPFFYVQRQGTADHGMARLAGHSWSSAALGGYQLATGHAPAKKGEVVVGASQGEVSVGAPADEAGATAGLVPGGTIEVLTAVGPETWTVTGTTDGPGFYVSDDDALARASGVRVIGLTVTGDQEQVADGAQARIGGAGTVRAGPERAALEPVEVTRIRWIGAQLLIAMVTLGAFATVFVVASTCALTAAQRRRELGLLRTAGATPGQVRRMMYAETALIAVFAGLVGAPVGSALAPLLARPMTDLDLEPPGFEATWQPAAAGGAILLGLIVALAGVAVAARRASRVPPLAALREAAAETRSMTPARWVFGLLSAAGGAALLAAMPAMATQSKTTAGMGAAMLLITAAALLAPVVIGPLVRLVTAPWRGSATGMVVREGTLTGVRRVASTAAPVLVTVGMTVLLVGMVATINEAAGVDEAADIPAATVLAPDGTPGLSEAAVRGQAGSSRLDTRVLVTHGAATTGEYAAGIAGSAVTLTPEAAGEVGASVGSAITLRFADGAQTSLPVRRIDAGAAAPVVLPRDLVRKHDPDALTSMVVLTGEPRPAAGARVMTARGYAEEQVAEEGDLVDLFLRVLIGLTAGYTAIAVSNTLLMATAARRQEFRALRLAGAGLGQVLRVTTAEAVLAAVVGALLGGAVGVFSLAGVRAAVEDELGRKVALMIPWDAGLGVTALCALLAVGATAVPVLRRPGLAR</sequence>
<evidence type="ECO:0000256" key="1">
    <source>
        <dbReference type="ARBA" id="ARBA00004651"/>
    </source>
</evidence>
<feature type="transmembrane region" description="Helical" evidence="7">
    <location>
        <begin position="12"/>
        <end position="36"/>
    </location>
</feature>
<evidence type="ECO:0000256" key="4">
    <source>
        <dbReference type="ARBA" id="ARBA00022989"/>
    </source>
</evidence>
<feature type="domain" description="ABC3 transporter permease C-terminal" evidence="8">
    <location>
        <begin position="261"/>
        <end position="382"/>
    </location>
</feature>
<keyword evidence="3 7" id="KW-0812">Transmembrane</keyword>
<evidence type="ECO:0000313" key="10">
    <source>
        <dbReference type="Proteomes" id="UP000629619"/>
    </source>
</evidence>
<keyword evidence="5 7" id="KW-0472">Membrane</keyword>
<proteinExistence type="inferred from homology"/>
<keyword evidence="10" id="KW-1185">Reference proteome</keyword>
<feature type="transmembrane region" description="Helical" evidence="7">
    <location>
        <begin position="480"/>
        <end position="502"/>
    </location>
</feature>
<accession>A0A919KDV2</accession>
<evidence type="ECO:0000256" key="7">
    <source>
        <dbReference type="SAM" id="Phobius"/>
    </source>
</evidence>
<feature type="transmembrane region" description="Helical" evidence="7">
    <location>
        <begin position="718"/>
        <end position="740"/>
    </location>
</feature>
<evidence type="ECO:0000256" key="3">
    <source>
        <dbReference type="ARBA" id="ARBA00022692"/>
    </source>
</evidence>
<feature type="transmembrane region" description="Helical" evidence="7">
    <location>
        <begin position="760"/>
        <end position="781"/>
    </location>
</feature>
<dbReference type="PANTHER" id="PTHR30572:SF4">
    <property type="entry name" value="ABC TRANSPORTER PERMEASE YTRF"/>
    <property type="match status" value="1"/>
</dbReference>
<feature type="transmembrane region" description="Helical" evidence="7">
    <location>
        <begin position="258"/>
        <end position="283"/>
    </location>
</feature>
<dbReference type="EMBL" id="BOMW01000008">
    <property type="protein sequence ID" value="GIF03272.1"/>
    <property type="molecule type" value="Genomic_DNA"/>
</dbReference>
<dbReference type="InterPro" id="IPR050250">
    <property type="entry name" value="Macrolide_Exporter_MacB"/>
</dbReference>
<evidence type="ECO:0000256" key="5">
    <source>
        <dbReference type="ARBA" id="ARBA00023136"/>
    </source>
</evidence>
<feature type="transmembrane region" description="Helical" evidence="7">
    <location>
        <begin position="311"/>
        <end position="333"/>
    </location>
</feature>
<keyword evidence="2" id="KW-1003">Cell membrane</keyword>
<evidence type="ECO:0000256" key="6">
    <source>
        <dbReference type="ARBA" id="ARBA00038076"/>
    </source>
</evidence>
<feature type="transmembrane region" description="Helical" evidence="7">
    <location>
        <begin position="353"/>
        <end position="374"/>
    </location>
</feature>
<organism evidence="9 10">
    <name type="scientific">Actinoplanes siamensis</name>
    <dbReference type="NCBI Taxonomy" id="1223317"/>
    <lineage>
        <taxon>Bacteria</taxon>
        <taxon>Bacillati</taxon>
        <taxon>Actinomycetota</taxon>
        <taxon>Actinomycetes</taxon>
        <taxon>Micromonosporales</taxon>
        <taxon>Micromonosporaceae</taxon>
        <taxon>Actinoplanes</taxon>
    </lineage>
</organism>
<dbReference type="RefSeq" id="WP_239102365.1">
    <property type="nucleotide sequence ID" value="NZ_BOMW01000008.1"/>
</dbReference>
<comment type="caution">
    <text evidence="9">The sequence shown here is derived from an EMBL/GenBank/DDBJ whole genome shotgun (WGS) entry which is preliminary data.</text>
</comment>